<sequence length="1055" mass="111752">MNYVENGVIVESAEELSSAIQSGETNIFLAPGDYGYLNLRDFDSKETVTIQSLDSDNMATFDKIKLDGVSNVTFDNIHLDYEIPDQSDPNDSYRADMGFIVVNSKDVTISNSVISGDLIDNPDSSQDGNPTAIALMIRNTSGVTLDNNEIYDWRVGVAVNNSDNYTQNECEIYNIRQDFSSFSQVQDVVISNNYYHDPIYNPLGANEHQDMIQFFTSNTTEATENIQITGNVFDSGNGVFAQSIFMRNELVDKGLAGQEMYYQNVTIENNVIYNTNGIGVGETDGLVISNNTILQNTDTGETGGGAEPRITVVADATNVQIAGNISHGITIISDDWAVSDNMDVQRTNPDLDNYYDNLFVNALANGAASLEDLRIIPGSLADGYGAALSQFGLPDSGIDGYVALTYGEGFESQTVSLDATQIFDTAGEADLTGATIVWDFGDGTQGTGTEVSHTYEDAGTYTVTAKITLASGETLSIDKVATVESPIAIAVSADNGLDDTSAYSNELSLDPTGVDIVADKGGDSAIRLNDGSLQYKSSANLINNDSYSLLFDFAMDPDAQGLYRVIHFSSSFVVYVGADKIQITANFDDQSYKLSIDPGNLLNTGETHKFAMTFDTETGQLLVYLDGVQVGELSGLEGMVQVGSNQGFIIGNPWGENFEGTLDDIYFLTDALTAEQVSDLSESKQLSSVIQKSTFKTINTPDPEDDLTSDSNADGEQSSNAAEEPNEATDGSDENVQVLTADDDVYVGSGANSAVDGGSGNDTLRGGADDDVFLGGDGDDTIDGNNGSDSLSGGEGKDLLKGADGDDILFGDEGDDELLGGGDNDALHGGDGNDRLGGHSGNDFLEGGAGNDDLRGHAGNDILDGGEGDDLLIGHGDNDTLYGGAGNDDLRGESGNDKLFGDAGIDRLLGGDGDDYLDGGVGRDVLNGGAGNDIFVFDAEDKLIDGESGYDTLTVQDVDAEIDFAGMKVTSIEAIDLTNSTAQQVNLDRLLTSSSSDTLTVDGDAADWVSFSADGVYEGIQEVDGVEYYIFDFSNSGLELLVNTNINISDEGSIF</sequence>
<feature type="region of interest" description="Disordered" evidence="3">
    <location>
        <begin position="747"/>
        <end position="851"/>
    </location>
</feature>
<evidence type="ECO:0000256" key="1">
    <source>
        <dbReference type="ARBA" id="ARBA00004613"/>
    </source>
</evidence>
<feature type="region of interest" description="Disordered" evidence="3">
    <location>
        <begin position="696"/>
        <end position="735"/>
    </location>
</feature>
<dbReference type="Proteomes" id="UP000664096">
    <property type="component" value="Unassembled WGS sequence"/>
</dbReference>
<evidence type="ECO:0000256" key="3">
    <source>
        <dbReference type="SAM" id="MobiDB-lite"/>
    </source>
</evidence>
<dbReference type="SMART" id="SM00710">
    <property type="entry name" value="PbH1"/>
    <property type="match status" value="6"/>
</dbReference>
<dbReference type="InterPro" id="IPR012334">
    <property type="entry name" value="Pectin_lyas_fold"/>
</dbReference>
<dbReference type="PANTHER" id="PTHR38340:SF1">
    <property type="entry name" value="S-LAYER PROTEIN"/>
    <property type="match status" value="1"/>
</dbReference>
<dbReference type="InterPro" id="IPR000601">
    <property type="entry name" value="PKD_dom"/>
</dbReference>
<dbReference type="Gene3D" id="2.60.120.200">
    <property type="match status" value="1"/>
</dbReference>
<feature type="compositionally biased region" description="Basic and acidic residues" evidence="3">
    <location>
        <begin position="795"/>
        <end position="804"/>
    </location>
</feature>
<dbReference type="InterPro" id="IPR011049">
    <property type="entry name" value="Serralysin-like_metalloprot_C"/>
</dbReference>
<dbReference type="GO" id="GO:0005509">
    <property type="term" value="F:calcium ion binding"/>
    <property type="evidence" value="ECO:0007669"/>
    <property type="project" value="InterPro"/>
</dbReference>
<keyword evidence="2" id="KW-0964">Secreted</keyword>
<proteinExistence type="predicted"/>
<dbReference type="InterPro" id="IPR035986">
    <property type="entry name" value="PKD_dom_sf"/>
</dbReference>
<dbReference type="SUPFAM" id="SSF49299">
    <property type="entry name" value="PKD domain"/>
    <property type="match status" value="1"/>
</dbReference>
<evidence type="ECO:0000313" key="6">
    <source>
        <dbReference type="Proteomes" id="UP000664096"/>
    </source>
</evidence>
<protein>
    <submittedName>
        <fullName evidence="5">PKD domain-containing protein</fullName>
    </submittedName>
</protein>
<dbReference type="Gene3D" id="2.60.40.10">
    <property type="entry name" value="Immunoglobulins"/>
    <property type="match status" value="1"/>
</dbReference>
<evidence type="ECO:0000313" key="5">
    <source>
        <dbReference type="EMBL" id="MBN9669861.1"/>
    </source>
</evidence>
<dbReference type="PRINTS" id="PR00313">
    <property type="entry name" value="CABNDNGRPT"/>
</dbReference>
<dbReference type="Pfam" id="PF13385">
    <property type="entry name" value="Laminin_G_3"/>
    <property type="match status" value="1"/>
</dbReference>
<dbReference type="SUPFAM" id="SSF51126">
    <property type="entry name" value="Pectin lyase-like"/>
    <property type="match status" value="1"/>
</dbReference>
<feature type="compositionally biased region" description="Basic and acidic residues" evidence="3">
    <location>
        <begin position="825"/>
        <end position="837"/>
    </location>
</feature>
<dbReference type="SUPFAM" id="SSF51120">
    <property type="entry name" value="beta-Roll"/>
    <property type="match status" value="2"/>
</dbReference>
<dbReference type="InterPro" id="IPR001343">
    <property type="entry name" value="Hemolysn_Ca-bd"/>
</dbReference>
<organism evidence="5 6">
    <name type="scientific">Roseibium aggregatum</name>
    <dbReference type="NCBI Taxonomy" id="187304"/>
    <lineage>
        <taxon>Bacteria</taxon>
        <taxon>Pseudomonadati</taxon>
        <taxon>Pseudomonadota</taxon>
        <taxon>Alphaproteobacteria</taxon>
        <taxon>Hyphomicrobiales</taxon>
        <taxon>Stappiaceae</taxon>
        <taxon>Roseibium</taxon>
    </lineage>
</organism>
<comment type="caution">
    <text evidence="5">The sequence shown here is derived from an EMBL/GenBank/DDBJ whole genome shotgun (WGS) entry which is preliminary data.</text>
</comment>
<dbReference type="CDD" id="cd00146">
    <property type="entry name" value="PKD"/>
    <property type="match status" value="1"/>
</dbReference>
<feature type="compositionally biased region" description="Acidic residues" evidence="3">
    <location>
        <begin position="769"/>
        <end position="782"/>
    </location>
</feature>
<comment type="subcellular location">
    <subcellularLocation>
        <location evidence="1">Secreted</location>
    </subcellularLocation>
</comment>
<dbReference type="Gene3D" id="2.150.10.10">
    <property type="entry name" value="Serralysin-like metalloprotease, C-terminal"/>
    <property type="match status" value="3"/>
</dbReference>
<accession>A0A939EBT6</accession>
<feature type="compositionally biased region" description="Acidic residues" evidence="3">
    <location>
        <begin position="724"/>
        <end position="733"/>
    </location>
</feature>
<dbReference type="SMART" id="SM00089">
    <property type="entry name" value="PKD"/>
    <property type="match status" value="1"/>
</dbReference>
<dbReference type="InterPro" id="IPR018511">
    <property type="entry name" value="Hemolysin-typ_Ca-bd_CS"/>
</dbReference>
<dbReference type="PANTHER" id="PTHR38340">
    <property type="entry name" value="S-LAYER PROTEIN"/>
    <property type="match status" value="1"/>
</dbReference>
<dbReference type="PROSITE" id="PS00330">
    <property type="entry name" value="HEMOLYSIN_CALCIUM"/>
    <property type="match status" value="4"/>
</dbReference>
<dbReference type="SUPFAM" id="SSF49899">
    <property type="entry name" value="Concanavalin A-like lectins/glucanases"/>
    <property type="match status" value="1"/>
</dbReference>
<dbReference type="GO" id="GO:0005576">
    <property type="term" value="C:extracellular region"/>
    <property type="evidence" value="ECO:0007669"/>
    <property type="project" value="UniProtKB-SubCell"/>
</dbReference>
<dbReference type="InterPro" id="IPR006626">
    <property type="entry name" value="PbH1"/>
</dbReference>
<evidence type="ECO:0000259" key="4">
    <source>
        <dbReference type="PROSITE" id="PS50093"/>
    </source>
</evidence>
<feature type="compositionally biased region" description="Acidic residues" evidence="3">
    <location>
        <begin position="805"/>
        <end position="818"/>
    </location>
</feature>
<dbReference type="Pfam" id="PF18911">
    <property type="entry name" value="PKD_4"/>
    <property type="match status" value="1"/>
</dbReference>
<name>A0A939EBT6_9HYPH</name>
<dbReference type="InterPro" id="IPR011050">
    <property type="entry name" value="Pectin_lyase_fold/virulence"/>
</dbReference>
<dbReference type="Pfam" id="PF00353">
    <property type="entry name" value="HemolysinCabind"/>
    <property type="match status" value="4"/>
</dbReference>
<gene>
    <name evidence="5" type="ORF">JF539_05885</name>
</gene>
<feature type="compositionally biased region" description="Polar residues" evidence="3">
    <location>
        <begin position="709"/>
        <end position="721"/>
    </location>
</feature>
<dbReference type="AlphaFoldDB" id="A0A939EBT6"/>
<dbReference type="RefSeq" id="WP_207139394.1">
    <property type="nucleotide sequence ID" value="NZ_JAEKJZ010000001.1"/>
</dbReference>
<dbReference type="Gene3D" id="2.160.20.10">
    <property type="entry name" value="Single-stranded right-handed beta-helix, Pectin lyase-like"/>
    <property type="match status" value="1"/>
</dbReference>
<dbReference type="InterPro" id="IPR050557">
    <property type="entry name" value="RTX_toxin/Mannuronan_C5-epim"/>
</dbReference>
<reference evidence="5" key="1">
    <citation type="submission" date="2020-12" db="EMBL/GenBank/DDBJ databases">
        <title>Oil enriched cultivation method for isolating marine PHA-producing bacteria.</title>
        <authorList>
            <person name="Zheng W."/>
            <person name="Yu S."/>
            <person name="Huang Y."/>
        </authorList>
    </citation>
    <scope>NUCLEOTIDE SEQUENCE</scope>
    <source>
        <strain evidence="5">SY-2-12</strain>
    </source>
</reference>
<dbReference type="InterPro" id="IPR013320">
    <property type="entry name" value="ConA-like_dom_sf"/>
</dbReference>
<feature type="domain" description="PKD" evidence="4">
    <location>
        <begin position="438"/>
        <end position="490"/>
    </location>
</feature>
<dbReference type="PROSITE" id="PS50093">
    <property type="entry name" value="PKD"/>
    <property type="match status" value="1"/>
</dbReference>
<dbReference type="InterPro" id="IPR022409">
    <property type="entry name" value="PKD/Chitinase_dom"/>
</dbReference>
<evidence type="ECO:0000256" key="2">
    <source>
        <dbReference type="ARBA" id="ARBA00022525"/>
    </source>
</evidence>
<feature type="compositionally biased region" description="Low complexity" evidence="3">
    <location>
        <begin position="783"/>
        <end position="792"/>
    </location>
</feature>
<dbReference type="EMBL" id="JAEKJZ010000001">
    <property type="protein sequence ID" value="MBN9669861.1"/>
    <property type="molecule type" value="Genomic_DNA"/>
</dbReference>
<dbReference type="InterPro" id="IPR013783">
    <property type="entry name" value="Ig-like_fold"/>
</dbReference>